<dbReference type="KEGG" id="tcy:Thicy_0158"/>
<organism evidence="1 2">
    <name type="scientific">Thiomicrospira cyclica (strain DSM 14477 / JCM 11371 / ALM1)</name>
    <name type="common">Thioalkalimicrobium cyclicum</name>
    <dbReference type="NCBI Taxonomy" id="717773"/>
    <lineage>
        <taxon>Bacteria</taxon>
        <taxon>Pseudomonadati</taxon>
        <taxon>Pseudomonadota</taxon>
        <taxon>Gammaproteobacteria</taxon>
        <taxon>Thiotrichales</taxon>
        <taxon>Piscirickettsiaceae</taxon>
        <taxon>Thiomicrospira</taxon>
    </lineage>
</organism>
<dbReference type="RefSeq" id="WP_013834718.1">
    <property type="nucleotide sequence ID" value="NC_015581.1"/>
</dbReference>
<dbReference type="AlphaFoldDB" id="F6D9H7"/>
<evidence type="ECO:0000313" key="1">
    <source>
        <dbReference type="EMBL" id="AEG30934.1"/>
    </source>
</evidence>
<accession>F6D9H7</accession>
<evidence type="ECO:0000313" key="2">
    <source>
        <dbReference type="Proteomes" id="UP000009232"/>
    </source>
</evidence>
<sequence length="102" mass="11576">MTEYEQLYSLLQAQADVAGLNNSGNPVVRCEINSNKTCSLVLSVTRAKLTFVLGRMGEEYKIGYAYYPGGMREPEWIDDVDADNFTEKFARQLIWTNFQLPA</sequence>
<name>F6D9H7_THICA</name>
<dbReference type="EMBL" id="CP002776">
    <property type="protein sequence ID" value="AEG30934.1"/>
    <property type="molecule type" value="Genomic_DNA"/>
</dbReference>
<gene>
    <name evidence="1" type="ordered locus">Thicy_0158</name>
</gene>
<keyword evidence="2" id="KW-1185">Reference proteome</keyword>
<reference evidence="1 2" key="1">
    <citation type="submission" date="2011-05" db="EMBL/GenBank/DDBJ databases">
        <title>Complete sequence of Thioalkalimicrobium cyclicum ALM1.</title>
        <authorList>
            <consortium name="US DOE Joint Genome Institute"/>
            <person name="Lucas S."/>
            <person name="Han J."/>
            <person name="Lapidus A."/>
            <person name="Cheng J.-F."/>
            <person name="Goodwin L."/>
            <person name="Pitluck S."/>
            <person name="Peters L."/>
            <person name="Mikhailova N."/>
            <person name="Davenport K."/>
            <person name="Han C."/>
            <person name="Tapia R."/>
            <person name="Land M."/>
            <person name="Hauser L."/>
            <person name="Kyrpides N."/>
            <person name="Ivanova N."/>
            <person name="Pagani I."/>
            <person name="Kappler U."/>
            <person name="Woyke T."/>
        </authorList>
    </citation>
    <scope>NUCLEOTIDE SEQUENCE [LARGE SCALE GENOMIC DNA]</scope>
    <source>
        <strain evidence="2">DSM 14477 / JCM 11371 / ALM1</strain>
    </source>
</reference>
<proteinExistence type="predicted"/>
<dbReference type="Proteomes" id="UP000009232">
    <property type="component" value="Chromosome"/>
</dbReference>
<dbReference type="eggNOG" id="ENOG502ZK1V">
    <property type="taxonomic scope" value="Bacteria"/>
</dbReference>
<protein>
    <submittedName>
        <fullName evidence="1">Uncharacterized protein</fullName>
    </submittedName>
</protein>
<dbReference type="HOGENOM" id="CLU_2262532_0_0_6"/>
<dbReference type="STRING" id="717773.Thicy_0158"/>